<feature type="region of interest" description="Disordered" evidence="1">
    <location>
        <begin position="29"/>
        <end position="49"/>
    </location>
</feature>
<feature type="region of interest" description="Disordered" evidence="1">
    <location>
        <begin position="319"/>
        <end position="351"/>
    </location>
</feature>
<evidence type="ECO:0000256" key="1">
    <source>
        <dbReference type="SAM" id="MobiDB-lite"/>
    </source>
</evidence>
<dbReference type="AlphaFoldDB" id="A0A0M0KAP8"/>
<protein>
    <submittedName>
        <fullName evidence="2">Uncharacterized protein</fullName>
    </submittedName>
</protein>
<proteinExistence type="predicted"/>
<feature type="compositionally biased region" description="Polar residues" evidence="1">
    <location>
        <begin position="32"/>
        <end position="49"/>
    </location>
</feature>
<evidence type="ECO:0000313" key="3">
    <source>
        <dbReference type="Proteomes" id="UP000037460"/>
    </source>
</evidence>
<feature type="region of interest" description="Disordered" evidence="1">
    <location>
        <begin position="426"/>
        <end position="476"/>
    </location>
</feature>
<evidence type="ECO:0000313" key="2">
    <source>
        <dbReference type="EMBL" id="KOO35910.1"/>
    </source>
</evidence>
<keyword evidence="3" id="KW-1185">Reference proteome</keyword>
<accession>A0A0M0KAP8</accession>
<sequence length="582" mass="60136">MATPTKVQSGVAWDRLSSKDRFGFGTGGIYTAPTTPLSPSPRGNNIPSELTTAKVNWGTVKTPGKTPSKIPVSKSLTPTFKSTIDRFAIPDGIFADSLVGGPGVGDYNPKLPATSDELPGPVLKAPKYPAGERLCGPGTIYAAAAFTNAPAPGAYDPTPLSRGTLSASGESASFRANTPRFACGGIYKEAIGEPQFPPLQSPEPEDGMRLDTTTAAFKGPAFKDGAGDRFDDGHGIYQAAAAQTPGVGAYEAAAAFDKMQPFGGSFSDGAASIFRSTTDRFIGRGGVHEGTLAAVPGVGCYETELAAKVRGAVKLQAAQRRRQSRGIFSQLRKEHASTPGPMDCQPGQTPRQLTASKLKMATVSAKTSAVGSAKESAPAPSLPCAPPPPPRVCHSSAVGSAVVSPKVAPKAPKVASKAVGLADAAPVPASAPATKLPRESDGGFKFRRSGSTPSKPVLAPSPSPMRAVTKSPGHKPSFSQAVSLDSLFDCEEDEATLRTAPDTTLPTLEPASAVTSADTAVARLSKVSFGDTASGEWLFSQLERISGEGKVAKEDYYDAASGWDISGLREDIQIHMDQCGSA</sequence>
<reference evidence="3" key="1">
    <citation type="journal article" date="2015" name="PLoS Genet.">
        <title>Genome Sequence and Transcriptome Analyses of Chrysochromulina tobin: Metabolic Tools for Enhanced Algal Fitness in the Prominent Order Prymnesiales (Haptophyceae).</title>
        <authorList>
            <person name="Hovde B.T."/>
            <person name="Deodato C.R."/>
            <person name="Hunsperger H.M."/>
            <person name="Ryken S.A."/>
            <person name="Yost W."/>
            <person name="Jha R.K."/>
            <person name="Patterson J."/>
            <person name="Monnat R.J. Jr."/>
            <person name="Barlow S.B."/>
            <person name="Starkenburg S.R."/>
            <person name="Cattolico R.A."/>
        </authorList>
    </citation>
    <scope>NUCLEOTIDE SEQUENCE</scope>
    <source>
        <strain evidence="3">CCMP291</strain>
    </source>
</reference>
<gene>
    <name evidence="2" type="ORF">Ctob_015944</name>
</gene>
<comment type="caution">
    <text evidence="2">The sequence shown here is derived from an EMBL/GenBank/DDBJ whole genome shotgun (WGS) entry which is preliminary data.</text>
</comment>
<name>A0A0M0KAP8_9EUKA</name>
<organism evidence="2 3">
    <name type="scientific">Chrysochromulina tobinii</name>
    <dbReference type="NCBI Taxonomy" id="1460289"/>
    <lineage>
        <taxon>Eukaryota</taxon>
        <taxon>Haptista</taxon>
        <taxon>Haptophyta</taxon>
        <taxon>Prymnesiophyceae</taxon>
        <taxon>Prymnesiales</taxon>
        <taxon>Chrysochromulinaceae</taxon>
        <taxon>Chrysochromulina</taxon>
    </lineage>
</organism>
<dbReference type="Proteomes" id="UP000037460">
    <property type="component" value="Unassembled WGS sequence"/>
</dbReference>
<dbReference type="EMBL" id="JWZX01000706">
    <property type="protein sequence ID" value="KOO35910.1"/>
    <property type="molecule type" value="Genomic_DNA"/>
</dbReference>